<protein>
    <submittedName>
        <fullName evidence="1">Uncharacterized protein</fullName>
    </submittedName>
</protein>
<proteinExistence type="predicted"/>
<reference evidence="1" key="1">
    <citation type="submission" date="2022-07" db="EMBL/GenBank/DDBJ databases">
        <title>Genome Sequence of Agrocybe chaxingu.</title>
        <authorList>
            <person name="Buettner E."/>
        </authorList>
    </citation>
    <scope>NUCLEOTIDE SEQUENCE</scope>
    <source>
        <strain evidence="1">MP-N11</strain>
    </source>
</reference>
<evidence type="ECO:0000313" key="1">
    <source>
        <dbReference type="EMBL" id="KAJ3504823.1"/>
    </source>
</evidence>
<name>A0A9W8K326_9AGAR</name>
<keyword evidence="2" id="KW-1185">Reference proteome</keyword>
<dbReference type="Proteomes" id="UP001148786">
    <property type="component" value="Unassembled WGS sequence"/>
</dbReference>
<accession>A0A9W8K326</accession>
<comment type="caution">
    <text evidence="1">The sequence shown here is derived from an EMBL/GenBank/DDBJ whole genome shotgun (WGS) entry which is preliminary data.</text>
</comment>
<gene>
    <name evidence="1" type="ORF">NLJ89_g7741</name>
</gene>
<dbReference type="AlphaFoldDB" id="A0A9W8K326"/>
<evidence type="ECO:0000313" key="2">
    <source>
        <dbReference type="Proteomes" id="UP001148786"/>
    </source>
</evidence>
<dbReference type="EMBL" id="JANKHO010000958">
    <property type="protein sequence ID" value="KAJ3504823.1"/>
    <property type="molecule type" value="Genomic_DNA"/>
</dbReference>
<sequence length="232" mass="26526">MPPIFRKLLRNLLRQLDHRGSIRQNKEAPPYPSTISCDLHRTNKLRSKAETGIEQELLQEKPLPDLPPLYIPPDHVWRVAPLTRGGFGRIFAIKGRCHPERFIMKTVELDRGIDGIWVPAMEIAALRRIRQNGHVNLIEQPKLGENVETEWWSREAGLLSMLFVSELKLSTDGYSKTHLFKNYYPVDLQDVLAITKRPSSKASFCAAVREVNFVKLVISDVVSAPLKVFEHS</sequence>
<organism evidence="1 2">
    <name type="scientific">Agrocybe chaxingu</name>
    <dbReference type="NCBI Taxonomy" id="84603"/>
    <lineage>
        <taxon>Eukaryota</taxon>
        <taxon>Fungi</taxon>
        <taxon>Dikarya</taxon>
        <taxon>Basidiomycota</taxon>
        <taxon>Agaricomycotina</taxon>
        <taxon>Agaricomycetes</taxon>
        <taxon>Agaricomycetidae</taxon>
        <taxon>Agaricales</taxon>
        <taxon>Agaricineae</taxon>
        <taxon>Strophariaceae</taxon>
        <taxon>Agrocybe</taxon>
    </lineage>
</organism>
<dbReference type="OrthoDB" id="74764at2759"/>